<evidence type="ECO:0000256" key="1">
    <source>
        <dbReference type="SAM" id="MobiDB-lite"/>
    </source>
</evidence>
<sequence>MGSVSPIWQGRREIESTEDTTADYPVYPEKKFQKEVDDNSDEMLLRSMKYGQLTVHQEDEPVLASKKQISIEALYPGQEEHSSLIFWSAIKNLQKAIGYLTDAINAEKFREHLSADDAILHFTQLLPKLFCSRSLGDGFGIIINAIMIAIENRKGDPLESEQILVIKRCIEKLKRQPFLAAEEAIKEVIYLEEKGLNIDLAELSFVADSP</sequence>
<dbReference type="AlphaFoldDB" id="A0A933GMT6"/>
<protein>
    <submittedName>
        <fullName evidence="2">Uncharacterized protein</fullName>
    </submittedName>
</protein>
<name>A0A933GMT6_UNCTE</name>
<proteinExistence type="predicted"/>
<comment type="caution">
    <text evidence="2">The sequence shown here is derived from an EMBL/GenBank/DDBJ whole genome shotgun (WGS) entry which is preliminary data.</text>
</comment>
<evidence type="ECO:0000313" key="3">
    <source>
        <dbReference type="Proteomes" id="UP000772181"/>
    </source>
</evidence>
<reference evidence="2" key="1">
    <citation type="submission" date="2020-07" db="EMBL/GenBank/DDBJ databases">
        <title>Huge and variable diversity of episymbiotic CPR bacteria and DPANN archaea in groundwater ecosystems.</title>
        <authorList>
            <person name="He C.Y."/>
            <person name="Keren R."/>
            <person name="Whittaker M."/>
            <person name="Farag I.F."/>
            <person name="Doudna J."/>
            <person name="Cate J.H.D."/>
            <person name="Banfield J.F."/>
        </authorList>
    </citation>
    <scope>NUCLEOTIDE SEQUENCE</scope>
    <source>
        <strain evidence="2">NC_groundwater_1482_Ag_S-0.65um_47_24</strain>
    </source>
</reference>
<accession>A0A933GMT6</accession>
<evidence type="ECO:0000313" key="2">
    <source>
        <dbReference type="EMBL" id="MBI4596306.1"/>
    </source>
</evidence>
<feature type="region of interest" description="Disordered" evidence="1">
    <location>
        <begin position="1"/>
        <end position="20"/>
    </location>
</feature>
<dbReference type="Proteomes" id="UP000772181">
    <property type="component" value="Unassembled WGS sequence"/>
</dbReference>
<dbReference type="EMBL" id="JACQWF010000354">
    <property type="protein sequence ID" value="MBI4596306.1"/>
    <property type="molecule type" value="Genomic_DNA"/>
</dbReference>
<organism evidence="2 3">
    <name type="scientific">Tectimicrobiota bacterium</name>
    <dbReference type="NCBI Taxonomy" id="2528274"/>
    <lineage>
        <taxon>Bacteria</taxon>
        <taxon>Pseudomonadati</taxon>
        <taxon>Nitrospinota/Tectimicrobiota group</taxon>
        <taxon>Candidatus Tectimicrobiota</taxon>
    </lineage>
</organism>
<gene>
    <name evidence="2" type="ORF">HY730_08030</name>
</gene>